<protein>
    <recommendedName>
        <fullName evidence="6">Cutinase</fullName>
    </recommendedName>
</protein>
<dbReference type="InterPro" id="IPR029058">
    <property type="entry name" value="AB_hydrolase_fold"/>
</dbReference>
<feature type="signal peptide" evidence="3">
    <location>
        <begin position="1"/>
        <end position="24"/>
    </location>
</feature>
<dbReference type="SUPFAM" id="SSF53474">
    <property type="entry name" value="alpha/beta-Hydrolases"/>
    <property type="match status" value="1"/>
</dbReference>
<dbReference type="Gene3D" id="3.40.50.1820">
    <property type="entry name" value="alpha/beta hydrolase"/>
    <property type="match status" value="1"/>
</dbReference>
<dbReference type="SMART" id="SM01110">
    <property type="entry name" value="Cutinase"/>
    <property type="match status" value="1"/>
</dbReference>
<keyword evidence="1" id="KW-0378">Hydrolase</keyword>
<evidence type="ECO:0000256" key="3">
    <source>
        <dbReference type="SAM" id="SignalP"/>
    </source>
</evidence>
<comment type="caution">
    <text evidence="4">The sequence shown here is derived from an EMBL/GenBank/DDBJ whole genome shotgun (WGS) entry which is preliminary data.</text>
</comment>
<keyword evidence="5" id="KW-1185">Reference proteome</keyword>
<evidence type="ECO:0000313" key="4">
    <source>
        <dbReference type="EMBL" id="CAI0647461.1"/>
    </source>
</evidence>
<gene>
    <name evidence="4" type="ORF">CGXH109_LOCUS65932</name>
</gene>
<dbReference type="AlphaFoldDB" id="A0A9W4WJN0"/>
<dbReference type="Proteomes" id="UP001152533">
    <property type="component" value="Unassembled WGS sequence"/>
</dbReference>
<evidence type="ECO:0000256" key="1">
    <source>
        <dbReference type="ARBA" id="ARBA00022801"/>
    </source>
</evidence>
<proteinExistence type="predicted"/>
<dbReference type="InterPro" id="IPR000675">
    <property type="entry name" value="Cutinase/axe"/>
</dbReference>
<dbReference type="PANTHER" id="PTHR33630">
    <property type="entry name" value="CUTINASE RV1984C-RELATED-RELATED"/>
    <property type="match status" value="1"/>
</dbReference>
<keyword evidence="3" id="KW-0732">Signal</keyword>
<feature type="chain" id="PRO_5040871315" description="Cutinase" evidence="3">
    <location>
        <begin position="25"/>
        <end position="257"/>
    </location>
</feature>
<dbReference type="PANTHER" id="PTHR33630:SF9">
    <property type="entry name" value="CUTINASE 4"/>
    <property type="match status" value="1"/>
</dbReference>
<organism evidence="4 5">
    <name type="scientific">Colletotrichum noveboracense</name>
    <dbReference type="NCBI Taxonomy" id="2664923"/>
    <lineage>
        <taxon>Eukaryota</taxon>
        <taxon>Fungi</taxon>
        <taxon>Dikarya</taxon>
        <taxon>Ascomycota</taxon>
        <taxon>Pezizomycotina</taxon>
        <taxon>Sordariomycetes</taxon>
        <taxon>Hypocreomycetidae</taxon>
        <taxon>Glomerellales</taxon>
        <taxon>Glomerellaceae</taxon>
        <taxon>Colletotrichum</taxon>
        <taxon>Colletotrichum gloeosporioides species complex</taxon>
    </lineage>
</organism>
<reference evidence="4" key="1">
    <citation type="submission" date="2022-08" db="EMBL/GenBank/DDBJ databases">
        <authorList>
            <person name="Giroux E."/>
            <person name="Giroux E."/>
        </authorList>
    </citation>
    <scope>NUCLEOTIDE SEQUENCE</scope>
    <source>
        <strain evidence="4">H1091258</strain>
    </source>
</reference>
<sequence length="257" mass="27726">MLCSATLFTFIAAVVLSIASLARAQGSCRCGDPSFLAIRRVNTSSAQPVQNCTPYKILDVRGSGEPQGVSLSFQIAIERMIANTTEITTESIIYPASFDQNVSVGVQNTVDTIRRGLQDCPNQKYALLGYSQGATVVLQALGKLDHETTKAINAVVVVGNPYRTPGRASNVDSQGRPDNRTQFGMFAAQAIQANRTFPNYDDILDHSGKVRDICLEHDLVCAPDPDCDCQLASDHLSYGLVQSVQDLIASHVMSRAT</sequence>
<dbReference type="GO" id="GO:0052689">
    <property type="term" value="F:carboxylic ester hydrolase activity"/>
    <property type="evidence" value="ECO:0007669"/>
    <property type="project" value="UniProtKB-ARBA"/>
</dbReference>
<keyword evidence="2" id="KW-1015">Disulfide bond</keyword>
<name>A0A9W4WJN0_9PEZI</name>
<evidence type="ECO:0008006" key="6">
    <source>
        <dbReference type="Google" id="ProtNLM"/>
    </source>
</evidence>
<dbReference type="EMBL" id="CAMGZC010000437">
    <property type="protein sequence ID" value="CAI0647461.1"/>
    <property type="molecule type" value="Genomic_DNA"/>
</dbReference>
<evidence type="ECO:0000256" key="2">
    <source>
        <dbReference type="ARBA" id="ARBA00023157"/>
    </source>
</evidence>
<dbReference type="Pfam" id="PF01083">
    <property type="entry name" value="Cutinase"/>
    <property type="match status" value="1"/>
</dbReference>
<accession>A0A9W4WJN0</accession>
<evidence type="ECO:0000313" key="5">
    <source>
        <dbReference type="Proteomes" id="UP001152533"/>
    </source>
</evidence>